<protein>
    <submittedName>
        <fullName evidence="3">AAA family ATPase</fullName>
    </submittedName>
</protein>
<dbReference type="Gene3D" id="1.10.8.80">
    <property type="entry name" value="Magnesium chelatase subunit I, C-Terminal domain"/>
    <property type="match status" value="1"/>
</dbReference>
<reference evidence="3 4" key="1">
    <citation type="submission" date="2019-07" db="EMBL/GenBank/DDBJ databases">
        <title>Insights of Desulfuromonas acetexigens electromicrobiology.</title>
        <authorList>
            <person name="Katuri K."/>
            <person name="Sapireddy V."/>
            <person name="Shaw D.R."/>
            <person name="Saikaly P."/>
        </authorList>
    </citation>
    <scope>NUCLEOTIDE SEQUENCE [LARGE SCALE GENOMIC DNA]</scope>
    <source>
        <strain evidence="3 4">2873</strain>
    </source>
</reference>
<dbReference type="CDD" id="cd00009">
    <property type="entry name" value="AAA"/>
    <property type="match status" value="1"/>
</dbReference>
<evidence type="ECO:0000313" key="3">
    <source>
        <dbReference type="EMBL" id="TRO82251.1"/>
    </source>
</evidence>
<organism evidence="3 4">
    <name type="scientific">Trichloromonas acetexigens</name>
    <dbReference type="NCBI Taxonomy" id="38815"/>
    <lineage>
        <taxon>Bacteria</taxon>
        <taxon>Pseudomonadati</taxon>
        <taxon>Thermodesulfobacteriota</taxon>
        <taxon>Desulfuromonadia</taxon>
        <taxon>Desulfuromonadales</taxon>
        <taxon>Trichloromonadaceae</taxon>
        <taxon>Trichloromonas</taxon>
    </lineage>
</organism>
<evidence type="ECO:0000259" key="1">
    <source>
        <dbReference type="Pfam" id="PF07726"/>
    </source>
</evidence>
<feature type="domain" description="ATPase AAA-3" evidence="1">
    <location>
        <begin position="47"/>
        <end position="176"/>
    </location>
</feature>
<dbReference type="AlphaFoldDB" id="A0A550JGE0"/>
<dbReference type="EMBL" id="VJVV01000004">
    <property type="protein sequence ID" value="TRO82251.1"/>
    <property type="molecule type" value="Genomic_DNA"/>
</dbReference>
<dbReference type="GO" id="GO:0005524">
    <property type="term" value="F:ATP binding"/>
    <property type="evidence" value="ECO:0007669"/>
    <property type="project" value="InterPro"/>
</dbReference>
<comment type="caution">
    <text evidence="3">The sequence shown here is derived from an EMBL/GenBank/DDBJ whole genome shotgun (WGS) entry which is preliminary data.</text>
</comment>
<proteinExistence type="predicted"/>
<dbReference type="OrthoDB" id="9808397at2"/>
<evidence type="ECO:0000313" key="4">
    <source>
        <dbReference type="Proteomes" id="UP000317155"/>
    </source>
</evidence>
<dbReference type="PANTHER" id="PTHR42759">
    <property type="entry name" value="MOXR FAMILY PROTEIN"/>
    <property type="match status" value="1"/>
</dbReference>
<dbReference type="GO" id="GO:0016887">
    <property type="term" value="F:ATP hydrolysis activity"/>
    <property type="evidence" value="ECO:0007669"/>
    <property type="project" value="InterPro"/>
</dbReference>
<dbReference type="InterPro" id="IPR027417">
    <property type="entry name" value="P-loop_NTPase"/>
</dbReference>
<dbReference type="InterPro" id="IPR011703">
    <property type="entry name" value="ATPase_AAA-3"/>
</dbReference>
<dbReference type="RefSeq" id="WP_092057274.1">
    <property type="nucleotide sequence ID" value="NZ_FOJJ01000034.1"/>
</dbReference>
<dbReference type="Pfam" id="PF07726">
    <property type="entry name" value="AAA_3"/>
    <property type="match status" value="1"/>
</dbReference>
<keyword evidence="4" id="KW-1185">Reference proteome</keyword>
<evidence type="ECO:0000259" key="2">
    <source>
        <dbReference type="Pfam" id="PF17863"/>
    </source>
</evidence>
<dbReference type="InterPro" id="IPR050764">
    <property type="entry name" value="CbbQ/NirQ/NorQ/GpvN"/>
</dbReference>
<feature type="domain" description="ChlI/MoxR AAA lid" evidence="2">
    <location>
        <begin position="241"/>
        <end position="307"/>
    </location>
</feature>
<dbReference type="Proteomes" id="UP000317155">
    <property type="component" value="Unassembled WGS sequence"/>
</dbReference>
<dbReference type="Pfam" id="PF17863">
    <property type="entry name" value="AAA_lid_2"/>
    <property type="match status" value="1"/>
</dbReference>
<dbReference type="Gene3D" id="3.40.50.300">
    <property type="entry name" value="P-loop containing nucleotide triphosphate hydrolases"/>
    <property type="match status" value="1"/>
</dbReference>
<dbReference type="PIRSF" id="PIRSF002849">
    <property type="entry name" value="AAA_ATPase_chaperone_MoxR_prd"/>
    <property type="match status" value="1"/>
</dbReference>
<name>A0A550JGE0_9BACT</name>
<dbReference type="InterPro" id="IPR041628">
    <property type="entry name" value="ChlI/MoxR_AAA_lid"/>
</dbReference>
<accession>A0A550JGE0</accession>
<gene>
    <name evidence="3" type="ORF">FL622_06640</name>
</gene>
<dbReference type="PANTHER" id="PTHR42759:SF5">
    <property type="entry name" value="METHANOL DEHYDROGENASE REGULATOR"/>
    <property type="match status" value="1"/>
</dbReference>
<dbReference type="SUPFAM" id="SSF52540">
    <property type="entry name" value="P-loop containing nucleoside triphosphate hydrolases"/>
    <property type="match status" value="1"/>
</dbReference>
<sequence length="320" mass="34889">MSDSRSKDKLAHREAVVGVIDTLAERYLRGKIQAIRLAMIGLLADGHILLEDIPGLGKTTLALALARVLGLDFGRIQCTSDLLPSDITGLSIFDREQGQFKFVPGPIFSNLLLVDEINRAMPRTQSALLEAMEEGRVTVEGVTYPLPEPFMVVATQNPVEQVGTYPLPESQLDRFSLCTGIGYPPEAVEKSIIRSGGIREQLRELQPLISHEQILEAKAAVRDQVYLSEKVTDYLFSLIAATRESPLILSGISTRGGLTLAAAAKAAAYLDGRDHVLPEDVKTVALAGGAHRLILRPEQETLGKREVLKSLLQKIPVPRS</sequence>